<dbReference type="PANTHER" id="PTHR42834:SF1">
    <property type="entry name" value="ENDONUCLEASE_EXONUCLEASE_PHOSPHATASE FAMILY PROTEIN (AFU_ORTHOLOGUE AFUA_3G09210)"/>
    <property type="match status" value="1"/>
</dbReference>
<dbReference type="AlphaFoldDB" id="A0A840UCC2"/>
<dbReference type="InterPro" id="IPR005135">
    <property type="entry name" value="Endo/exonuclease/phosphatase"/>
</dbReference>
<organism evidence="3 4">
    <name type="scientific">Marinobacter oulmenensis</name>
    <dbReference type="NCBI Taxonomy" id="643747"/>
    <lineage>
        <taxon>Bacteria</taxon>
        <taxon>Pseudomonadati</taxon>
        <taxon>Pseudomonadota</taxon>
        <taxon>Gammaproteobacteria</taxon>
        <taxon>Pseudomonadales</taxon>
        <taxon>Marinobacteraceae</taxon>
        <taxon>Marinobacter</taxon>
    </lineage>
</organism>
<dbReference type="GO" id="GO:0003824">
    <property type="term" value="F:catalytic activity"/>
    <property type="evidence" value="ECO:0007669"/>
    <property type="project" value="InterPro"/>
</dbReference>
<dbReference type="Gene3D" id="3.60.10.10">
    <property type="entry name" value="Endonuclease/exonuclease/phosphatase"/>
    <property type="match status" value="1"/>
</dbReference>
<proteinExistence type="predicted"/>
<dbReference type="CDD" id="cd10283">
    <property type="entry name" value="MnuA_DNase1-like"/>
    <property type="match status" value="1"/>
</dbReference>
<dbReference type="Proteomes" id="UP000591735">
    <property type="component" value="Unassembled WGS sequence"/>
</dbReference>
<sequence>MITPIRLLPAALAALLPLAANAGATGVCGDPATPIHQVQGEGAASPLLGREVTVEGVMTLDARHPGGFKGFYLQQPDALTDGNPRTSEALFVYTDHSRGHPGDQVRVTGEVKEYHGLTELVAVQSMSVCGKRPMPAATDVSLPWSRSPESLENMRVRLTDPLVIVDTYNLGRYGELTLAPGDPVMPTEYMAPGPEALNRYQSSPQQQITLDDGQGEREPRPVRWLQQVDSLRAGDTVSRLNGVLDFRFEQWRLQPAKAPVFTTTNPRPAPPPSRPDNHLRVLSMNLHNYFNGDGRGGGFPTSRGAQTPEALARQSRRLINAIQAASPDILAVTELENDGYGNNSAIADLARHLGPAWRFVATPGADGNDEIRTALLYRSDRVRATGPGHRLTVGPFAGKGRPPLLQTFTPVGGNTGIQVVAAHLKSKSCRNAKGNNQARGDGQGCFATRRVAEAEAIISALADSKDSGKVAGTVLAGDFNSYAMEAPMQLLAEAGFTSLVHKYHPCGPDNCPHYSYRFRGHRGTLDYILASESLVSRVGRALTWNINADEPRVLDYRGKADISGPWRASDHNPVIVDLDLSQSR</sequence>
<keyword evidence="4" id="KW-1185">Reference proteome</keyword>
<feature type="domain" description="Endonuclease/exonuclease/phosphatase" evidence="2">
    <location>
        <begin position="307"/>
        <end position="571"/>
    </location>
</feature>
<dbReference type="NCBIfam" id="NF033681">
    <property type="entry name" value="ExeM_NucH_DNase"/>
    <property type="match status" value="1"/>
</dbReference>
<reference evidence="3 4" key="1">
    <citation type="submission" date="2020-08" db="EMBL/GenBank/DDBJ databases">
        <title>Genomic Encyclopedia of Type Strains, Phase IV (KMG-IV): sequencing the most valuable type-strain genomes for metagenomic binning, comparative biology and taxonomic classification.</title>
        <authorList>
            <person name="Goeker M."/>
        </authorList>
    </citation>
    <scope>NUCLEOTIDE SEQUENCE [LARGE SCALE GENOMIC DNA]</scope>
    <source>
        <strain evidence="3 4">DSM 22359</strain>
    </source>
</reference>
<evidence type="ECO:0000313" key="4">
    <source>
        <dbReference type="Proteomes" id="UP000591735"/>
    </source>
</evidence>
<evidence type="ECO:0000313" key="3">
    <source>
        <dbReference type="EMBL" id="MBB5321843.1"/>
    </source>
</evidence>
<comment type="caution">
    <text evidence="3">The sequence shown here is derived from an EMBL/GenBank/DDBJ whole genome shotgun (WGS) entry which is preliminary data.</text>
</comment>
<dbReference type="PANTHER" id="PTHR42834">
    <property type="entry name" value="ENDONUCLEASE/EXONUCLEASE/PHOSPHATASE FAMILY PROTEIN (AFU_ORTHOLOGUE AFUA_3G09210)"/>
    <property type="match status" value="1"/>
</dbReference>
<dbReference type="SUPFAM" id="SSF56219">
    <property type="entry name" value="DNase I-like"/>
    <property type="match status" value="1"/>
</dbReference>
<name>A0A840UCC2_9GAMM</name>
<protein>
    <recommendedName>
        <fullName evidence="2">Endonuclease/exonuclease/phosphatase domain-containing protein</fullName>
    </recommendedName>
</protein>
<dbReference type="EMBL" id="JACHFE010000005">
    <property type="protein sequence ID" value="MBB5321843.1"/>
    <property type="molecule type" value="Genomic_DNA"/>
</dbReference>
<keyword evidence="1" id="KW-0732">Signal</keyword>
<evidence type="ECO:0000256" key="1">
    <source>
        <dbReference type="SAM" id="SignalP"/>
    </source>
</evidence>
<gene>
    <name evidence="3" type="ORF">HNR38_002337</name>
</gene>
<accession>A0A840UCC2</accession>
<feature type="chain" id="PRO_5032684409" description="Endonuclease/exonuclease/phosphatase domain-containing protein" evidence="1">
    <location>
        <begin position="23"/>
        <end position="584"/>
    </location>
</feature>
<dbReference type="RefSeq" id="WP_343068298.1">
    <property type="nucleotide sequence ID" value="NZ_JACHFE010000005.1"/>
</dbReference>
<feature type="signal peptide" evidence="1">
    <location>
        <begin position="1"/>
        <end position="22"/>
    </location>
</feature>
<dbReference type="Pfam" id="PF03372">
    <property type="entry name" value="Exo_endo_phos"/>
    <property type="match status" value="1"/>
</dbReference>
<evidence type="ECO:0000259" key="2">
    <source>
        <dbReference type="Pfam" id="PF03372"/>
    </source>
</evidence>
<dbReference type="CDD" id="cd04486">
    <property type="entry name" value="YhcR_OBF_like"/>
    <property type="match status" value="1"/>
</dbReference>
<dbReference type="InterPro" id="IPR047971">
    <property type="entry name" value="ExeM-like"/>
</dbReference>
<dbReference type="InterPro" id="IPR036691">
    <property type="entry name" value="Endo/exonu/phosph_ase_sf"/>
</dbReference>